<reference evidence="1 2" key="1">
    <citation type="submission" date="2024-03" db="EMBL/GenBank/DDBJ databases">
        <title>Complete genome sequence of the green alga Chloropicon roscoffensis RCC1871.</title>
        <authorList>
            <person name="Lemieux C."/>
            <person name="Pombert J.-F."/>
            <person name="Otis C."/>
            <person name="Turmel M."/>
        </authorList>
    </citation>
    <scope>NUCLEOTIDE SEQUENCE [LARGE SCALE GENOMIC DNA]</scope>
    <source>
        <strain evidence="1 2">RCC1871</strain>
    </source>
</reference>
<dbReference type="Proteomes" id="UP001472866">
    <property type="component" value="Chromosome 09"/>
</dbReference>
<dbReference type="AlphaFoldDB" id="A0AAX4PEZ9"/>
<name>A0AAX4PEZ9_9CHLO</name>
<organism evidence="1 2">
    <name type="scientific">Chloropicon roscoffensis</name>
    <dbReference type="NCBI Taxonomy" id="1461544"/>
    <lineage>
        <taxon>Eukaryota</taxon>
        <taxon>Viridiplantae</taxon>
        <taxon>Chlorophyta</taxon>
        <taxon>Chloropicophyceae</taxon>
        <taxon>Chloropicales</taxon>
        <taxon>Chloropicaceae</taxon>
        <taxon>Chloropicon</taxon>
    </lineage>
</organism>
<sequence length="482" mass="52361">MAESVEAGAICWRTGADEFEGADPNKVLSFSPASTSKDYVAELVSMSEASLSWMRTFEESVDETSFSTDKRTVLVINCGRADIWLTVVFDNRREDLVDAEDLKRTLRVAVENHAGGAGAGAGEDARFRSLASVALRYLRAKLKLEAATSHGLHDVLGGLPVLPIHRTSFLLLRYLGNSLAELLRSRGRSGASGPASPPATDSCPLQPGWAPDTLFLERNFILASSLGPRSTERLYHKYVDHLRDLGVLQTKPPAGVGDDKSMGSAFNLTKLNLNFESLAGPAQAKAVSADGFVTQPDLVARTELTRCFSFSSEDAGETRAAYVFVHGPSSAVFLAPEGLEIRQELRKRVGDLLRRSCAKISECVQFDEERAEEPKSSVFDAGCVDDASQTNRTIHPQAERQETMRLRLELAAQLRRDVDLGVGSGEDCGTGELMVHACGSVWASAQKSGLRKYYTLSEESTLIEAHVGMKQNAQKAFEACIP</sequence>
<protein>
    <recommendedName>
        <fullName evidence="3">CCZ1/INTU/HSP4 first Longin domain-containing protein</fullName>
    </recommendedName>
</protein>
<proteinExistence type="predicted"/>
<keyword evidence="2" id="KW-1185">Reference proteome</keyword>
<dbReference type="EMBL" id="CP151509">
    <property type="protein sequence ID" value="WZN64220.1"/>
    <property type="molecule type" value="Genomic_DNA"/>
</dbReference>
<accession>A0AAX4PEZ9</accession>
<evidence type="ECO:0008006" key="3">
    <source>
        <dbReference type="Google" id="ProtNLM"/>
    </source>
</evidence>
<gene>
    <name evidence="1" type="ORF">HKI87_09g57740</name>
</gene>
<evidence type="ECO:0000313" key="1">
    <source>
        <dbReference type="EMBL" id="WZN64220.1"/>
    </source>
</evidence>
<evidence type="ECO:0000313" key="2">
    <source>
        <dbReference type="Proteomes" id="UP001472866"/>
    </source>
</evidence>